<protein>
    <recommendedName>
        <fullName evidence="4">Prepilin-type N-terminal cleavage/methylation domain-containing protein</fullName>
    </recommendedName>
</protein>
<sequence length="152" mass="17911">MSGGKITGQSKGFTFIEVLAAMSILMIVLLPITTILFQTKRFNMENERKLKARQLAQAKIEEIKAMDWQKFKGDFLLEPSYATSEEPASFGSEYRDEKYLADNDINPRNDFTYRVRLWPTEYSYLYTVQVTVYYQEAGKEKWQTLYTEKLRR</sequence>
<dbReference type="RefSeq" id="WP_011877388.1">
    <property type="nucleotide sequence ID" value="NC_009253.1"/>
</dbReference>
<organism evidence="2 3">
    <name type="scientific">Desulforamulus reducens (strain ATCC BAA-1160 / DSM 100696 / MI-1)</name>
    <name type="common">Desulfotomaculum reducens</name>
    <dbReference type="NCBI Taxonomy" id="349161"/>
    <lineage>
        <taxon>Bacteria</taxon>
        <taxon>Bacillati</taxon>
        <taxon>Bacillota</taxon>
        <taxon>Clostridia</taxon>
        <taxon>Eubacteriales</taxon>
        <taxon>Peptococcaceae</taxon>
        <taxon>Desulforamulus</taxon>
    </lineage>
</organism>
<dbReference type="NCBIfam" id="TIGR02532">
    <property type="entry name" value="IV_pilin_GFxxxE"/>
    <property type="match status" value="1"/>
</dbReference>
<name>A4J3A8_DESRM</name>
<keyword evidence="1" id="KW-1133">Transmembrane helix</keyword>
<evidence type="ECO:0000313" key="3">
    <source>
        <dbReference type="Proteomes" id="UP000001556"/>
    </source>
</evidence>
<reference evidence="2 3" key="1">
    <citation type="submission" date="2007-03" db="EMBL/GenBank/DDBJ databases">
        <title>Complete sequence of Desulfotomaculum reducens MI-1.</title>
        <authorList>
            <consortium name="US DOE Joint Genome Institute"/>
            <person name="Copeland A."/>
            <person name="Lucas S."/>
            <person name="Lapidus A."/>
            <person name="Barry K."/>
            <person name="Detter J.C."/>
            <person name="Glavina del Rio T."/>
            <person name="Hammon N."/>
            <person name="Israni S."/>
            <person name="Dalin E."/>
            <person name="Tice H."/>
            <person name="Pitluck S."/>
            <person name="Sims D."/>
            <person name="Brettin T."/>
            <person name="Bruce D."/>
            <person name="Han C."/>
            <person name="Tapia R."/>
            <person name="Schmutz J."/>
            <person name="Larimer F."/>
            <person name="Land M."/>
            <person name="Hauser L."/>
            <person name="Kyrpides N."/>
            <person name="Kim E."/>
            <person name="Tebo B.M."/>
            <person name="Richardson P."/>
        </authorList>
    </citation>
    <scope>NUCLEOTIDE SEQUENCE [LARGE SCALE GENOMIC DNA]</scope>
    <source>
        <strain evidence="2 3">MI-1</strain>
    </source>
</reference>
<dbReference type="OrthoDB" id="2456766at2"/>
<dbReference type="EMBL" id="CP000612">
    <property type="protein sequence ID" value="ABO49561.1"/>
    <property type="molecule type" value="Genomic_DNA"/>
</dbReference>
<evidence type="ECO:0008006" key="4">
    <source>
        <dbReference type="Google" id="ProtNLM"/>
    </source>
</evidence>
<dbReference type="AlphaFoldDB" id="A4J3A8"/>
<dbReference type="STRING" id="349161.Dred_1026"/>
<feature type="transmembrane region" description="Helical" evidence="1">
    <location>
        <begin position="12"/>
        <end position="37"/>
    </location>
</feature>
<dbReference type="Pfam" id="PF07963">
    <property type="entry name" value="N_methyl"/>
    <property type="match status" value="1"/>
</dbReference>
<accession>A4J3A8</accession>
<proteinExistence type="predicted"/>
<dbReference type="InterPro" id="IPR012902">
    <property type="entry name" value="N_methyl_site"/>
</dbReference>
<keyword evidence="3" id="KW-1185">Reference proteome</keyword>
<evidence type="ECO:0000313" key="2">
    <source>
        <dbReference type="EMBL" id="ABO49561.1"/>
    </source>
</evidence>
<gene>
    <name evidence="2" type="ordered locus">Dred_1026</name>
</gene>
<dbReference type="Proteomes" id="UP000001556">
    <property type="component" value="Chromosome"/>
</dbReference>
<keyword evidence="1" id="KW-0472">Membrane</keyword>
<keyword evidence="1" id="KW-0812">Transmembrane</keyword>
<dbReference type="HOGENOM" id="CLU_1719433_0_0_9"/>
<evidence type="ECO:0000256" key="1">
    <source>
        <dbReference type="SAM" id="Phobius"/>
    </source>
</evidence>
<dbReference type="KEGG" id="drm:Dred_1026"/>